<name>A0A0F9CP51_9ZZZZ</name>
<sequence length="92" mass="10542">MAMNVELREKPRVFEVWIGENSIGEVISYIDDTDEDDSDEMYEVFLYEEGEAGEAGEHLELGWYSTLRIAAQQIIDYAHGNGKIDAIKKRKV</sequence>
<organism evidence="1">
    <name type="scientific">marine sediment metagenome</name>
    <dbReference type="NCBI Taxonomy" id="412755"/>
    <lineage>
        <taxon>unclassified sequences</taxon>
        <taxon>metagenomes</taxon>
        <taxon>ecological metagenomes</taxon>
    </lineage>
</organism>
<comment type="caution">
    <text evidence="1">The sequence shown here is derived from an EMBL/GenBank/DDBJ whole genome shotgun (WGS) entry which is preliminary data.</text>
</comment>
<evidence type="ECO:0000313" key="1">
    <source>
        <dbReference type="EMBL" id="KKL51153.1"/>
    </source>
</evidence>
<proteinExistence type="predicted"/>
<accession>A0A0F9CP51</accession>
<dbReference type="AlphaFoldDB" id="A0A0F9CP51"/>
<reference evidence="1" key="1">
    <citation type="journal article" date="2015" name="Nature">
        <title>Complex archaea that bridge the gap between prokaryotes and eukaryotes.</title>
        <authorList>
            <person name="Spang A."/>
            <person name="Saw J.H."/>
            <person name="Jorgensen S.L."/>
            <person name="Zaremba-Niedzwiedzka K."/>
            <person name="Martijn J."/>
            <person name="Lind A.E."/>
            <person name="van Eijk R."/>
            <person name="Schleper C."/>
            <person name="Guy L."/>
            <person name="Ettema T.J."/>
        </authorList>
    </citation>
    <scope>NUCLEOTIDE SEQUENCE</scope>
</reference>
<protein>
    <submittedName>
        <fullName evidence="1">Uncharacterized protein</fullName>
    </submittedName>
</protein>
<dbReference type="EMBL" id="LAZR01032344">
    <property type="protein sequence ID" value="KKL51153.1"/>
    <property type="molecule type" value="Genomic_DNA"/>
</dbReference>
<gene>
    <name evidence="1" type="ORF">LCGC14_2298340</name>
</gene>